<accession>A0ACB9DCH6</accession>
<evidence type="ECO:0000313" key="2">
    <source>
        <dbReference type="Proteomes" id="UP001056120"/>
    </source>
</evidence>
<proteinExistence type="predicted"/>
<keyword evidence="2" id="KW-1185">Reference proteome</keyword>
<reference evidence="1 2" key="2">
    <citation type="journal article" date="2022" name="Mol. Ecol. Resour.">
        <title>The genomes of chicory, endive, great burdock and yacon provide insights into Asteraceae paleo-polyploidization history and plant inulin production.</title>
        <authorList>
            <person name="Fan W."/>
            <person name="Wang S."/>
            <person name="Wang H."/>
            <person name="Wang A."/>
            <person name="Jiang F."/>
            <person name="Liu H."/>
            <person name="Zhao H."/>
            <person name="Xu D."/>
            <person name="Zhang Y."/>
        </authorList>
    </citation>
    <scope>NUCLEOTIDE SEQUENCE [LARGE SCALE GENOMIC DNA]</scope>
    <source>
        <strain evidence="2">cv. Yunnan</strain>
        <tissue evidence="1">Leaves</tissue>
    </source>
</reference>
<gene>
    <name evidence="1" type="ORF">L1987_57393</name>
</gene>
<name>A0ACB9DCH6_9ASTR</name>
<sequence length="134" mass="15240">MEFHRFEAGNLTHQEYTSKFNEMGKLVPHIVTPESRRIKCYVQGLPPKVRTLVKTTARTTIDSAVQLSAHEIEVQKMDNKRSLEKTTYETTNNKIPRKEQGHFKNNCPKTPQAKTGGGSKGRIFILGGRREGEE</sequence>
<protein>
    <submittedName>
        <fullName evidence="1">Uncharacterized protein</fullName>
    </submittedName>
</protein>
<comment type="caution">
    <text evidence="1">The sequence shown here is derived from an EMBL/GenBank/DDBJ whole genome shotgun (WGS) entry which is preliminary data.</text>
</comment>
<reference evidence="2" key="1">
    <citation type="journal article" date="2022" name="Mol. Ecol. Resour.">
        <title>The genomes of chicory, endive, great burdock and yacon provide insights into Asteraceae palaeo-polyploidization history and plant inulin production.</title>
        <authorList>
            <person name="Fan W."/>
            <person name="Wang S."/>
            <person name="Wang H."/>
            <person name="Wang A."/>
            <person name="Jiang F."/>
            <person name="Liu H."/>
            <person name="Zhao H."/>
            <person name="Xu D."/>
            <person name="Zhang Y."/>
        </authorList>
    </citation>
    <scope>NUCLEOTIDE SEQUENCE [LARGE SCALE GENOMIC DNA]</scope>
    <source>
        <strain evidence="2">cv. Yunnan</strain>
    </source>
</reference>
<evidence type="ECO:0000313" key="1">
    <source>
        <dbReference type="EMBL" id="KAI3744314.1"/>
    </source>
</evidence>
<organism evidence="1 2">
    <name type="scientific">Smallanthus sonchifolius</name>
    <dbReference type="NCBI Taxonomy" id="185202"/>
    <lineage>
        <taxon>Eukaryota</taxon>
        <taxon>Viridiplantae</taxon>
        <taxon>Streptophyta</taxon>
        <taxon>Embryophyta</taxon>
        <taxon>Tracheophyta</taxon>
        <taxon>Spermatophyta</taxon>
        <taxon>Magnoliopsida</taxon>
        <taxon>eudicotyledons</taxon>
        <taxon>Gunneridae</taxon>
        <taxon>Pentapetalae</taxon>
        <taxon>asterids</taxon>
        <taxon>campanulids</taxon>
        <taxon>Asterales</taxon>
        <taxon>Asteraceae</taxon>
        <taxon>Asteroideae</taxon>
        <taxon>Heliantheae alliance</taxon>
        <taxon>Millerieae</taxon>
        <taxon>Smallanthus</taxon>
    </lineage>
</organism>
<dbReference type="EMBL" id="CM042036">
    <property type="protein sequence ID" value="KAI3744314.1"/>
    <property type="molecule type" value="Genomic_DNA"/>
</dbReference>
<dbReference type="Proteomes" id="UP001056120">
    <property type="component" value="Linkage Group LG19"/>
</dbReference>